<sequence>MERPCPAEAASLRFRSRRCRLRISDAQTHSPSHTPKRNTNPNLHSGLDITYEILGNNLEVLNVATRSHFQRCNESSRVASYVSLILHACVSRSNSRSGFWAIASQALVSDR</sequence>
<dbReference type="EMBL" id="JAQQAF010000006">
    <property type="protein sequence ID" value="KAJ8476706.1"/>
    <property type="molecule type" value="Genomic_DNA"/>
</dbReference>
<protein>
    <submittedName>
        <fullName evidence="2">Uncharacterized protein</fullName>
    </submittedName>
</protein>
<organism evidence="2 3">
    <name type="scientific">Ensete ventricosum</name>
    <name type="common">Abyssinian banana</name>
    <name type="synonym">Musa ensete</name>
    <dbReference type="NCBI Taxonomy" id="4639"/>
    <lineage>
        <taxon>Eukaryota</taxon>
        <taxon>Viridiplantae</taxon>
        <taxon>Streptophyta</taxon>
        <taxon>Embryophyta</taxon>
        <taxon>Tracheophyta</taxon>
        <taxon>Spermatophyta</taxon>
        <taxon>Magnoliopsida</taxon>
        <taxon>Liliopsida</taxon>
        <taxon>Zingiberales</taxon>
        <taxon>Musaceae</taxon>
        <taxon>Ensete</taxon>
    </lineage>
</organism>
<comment type="caution">
    <text evidence="2">The sequence shown here is derived from an EMBL/GenBank/DDBJ whole genome shotgun (WGS) entry which is preliminary data.</text>
</comment>
<dbReference type="Proteomes" id="UP001222027">
    <property type="component" value="Unassembled WGS sequence"/>
</dbReference>
<keyword evidence="3" id="KW-1185">Reference proteome</keyword>
<name>A0AAV8P9X2_ENSVE</name>
<evidence type="ECO:0000313" key="2">
    <source>
        <dbReference type="EMBL" id="KAJ8476706.1"/>
    </source>
</evidence>
<dbReference type="AlphaFoldDB" id="A0AAV8P9X2"/>
<accession>A0AAV8P9X2</accession>
<evidence type="ECO:0000313" key="3">
    <source>
        <dbReference type="Proteomes" id="UP001222027"/>
    </source>
</evidence>
<feature type="region of interest" description="Disordered" evidence="1">
    <location>
        <begin position="24"/>
        <end position="43"/>
    </location>
</feature>
<reference evidence="2 3" key="1">
    <citation type="submission" date="2022-12" db="EMBL/GenBank/DDBJ databases">
        <title>Chromosome-scale assembly of the Ensete ventricosum genome.</title>
        <authorList>
            <person name="Dussert Y."/>
            <person name="Stocks J."/>
            <person name="Wendawek A."/>
            <person name="Woldeyes F."/>
            <person name="Nichols R.A."/>
            <person name="Borrell J.S."/>
        </authorList>
    </citation>
    <scope>NUCLEOTIDE SEQUENCE [LARGE SCALE GENOMIC DNA]</scope>
    <source>
        <strain evidence="3">cv. Maze</strain>
        <tissue evidence="2">Seeds</tissue>
    </source>
</reference>
<feature type="compositionally biased region" description="Polar residues" evidence="1">
    <location>
        <begin position="25"/>
        <end position="43"/>
    </location>
</feature>
<evidence type="ECO:0000256" key="1">
    <source>
        <dbReference type="SAM" id="MobiDB-lite"/>
    </source>
</evidence>
<proteinExistence type="predicted"/>
<gene>
    <name evidence="2" type="ORF">OPV22_020433</name>
</gene>